<dbReference type="Proteomes" id="UP000297527">
    <property type="component" value="Unassembled WGS sequence"/>
</dbReference>
<keyword evidence="3" id="KW-1185">Reference proteome</keyword>
<feature type="compositionally biased region" description="Basic and acidic residues" evidence="1">
    <location>
        <begin position="78"/>
        <end position="91"/>
    </location>
</feature>
<reference evidence="2 3" key="1">
    <citation type="submission" date="2017-12" db="EMBL/GenBank/DDBJ databases">
        <title>Comparative genomics of Botrytis spp.</title>
        <authorList>
            <person name="Valero-Jimenez C.A."/>
            <person name="Tapia P."/>
            <person name="Veloso J."/>
            <person name="Silva-Moreno E."/>
            <person name="Staats M."/>
            <person name="Valdes J.H."/>
            <person name="Van Kan J.A.L."/>
        </authorList>
    </citation>
    <scope>NUCLEOTIDE SEQUENCE [LARGE SCALE GENOMIC DNA]</scope>
    <source>
        <strain evidence="2 3">MUCL11595</strain>
    </source>
</reference>
<evidence type="ECO:0000256" key="1">
    <source>
        <dbReference type="SAM" id="MobiDB-lite"/>
    </source>
</evidence>
<protein>
    <submittedName>
        <fullName evidence="2">Uncharacterized protein</fullName>
    </submittedName>
</protein>
<comment type="caution">
    <text evidence="2">The sequence shown here is derived from an EMBL/GenBank/DDBJ whole genome shotgun (WGS) entry which is preliminary data.</text>
</comment>
<organism evidence="2 3">
    <name type="scientific">Botryotinia convoluta</name>
    <dbReference type="NCBI Taxonomy" id="54673"/>
    <lineage>
        <taxon>Eukaryota</taxon>
        <taxon>Fungi</taxon>
        <taxon>Dikarya</taxon>
        <taxon>Ascomycota</taxon>
        <taxon>Pezizomycotina</taxon>
        <taxon>Leotiomycetes</taxon>
        <taxon>Helotiales</taxon>
        <taxon>Sclerotiniaceae</taxon>
        <taxon>Botryotinia</taxon>
    </lineage>
</organism>
<name>A0A4Z1I3W3_9HELO</name>
<dbReference type="EMBL" id="PQXN01000156">
    <property type="protein sequence ID" value="TGO51673.1"/>
    <property type="molecule type" value="Genomic_DNA"/>
</dbReference>
<gene>
    <name evidence="2" type="ORF">BCON_0156g00180</name>
</gene>
<feature type="compositionally biased region" description="Acidic residues" evidence="1">
    <location>
        <begin position="92"/>
        <end position="101"/>
    </location>
</feature>
<dbReference type="AlphaFoldDB" id="A0A4Z1I3W3"/>
<evidence type="ECO:0000313" key="2">
    <source>
        <dbReference type="EMBL" id="TGO51673.1"/>
    </source>
</evidence>
<evidence type="ECO:0000313" key="3">
    <source>
        <dbReference type="Proteomes" id="UP000297527"/>
    </source>
</evidence>
<sequence length="101" mass="11438">MRFDGIICLKCNLLLRTIRLLHLGLKDEKCYNGIGFVELKNGTLEDLANHHALKVSCFLLPLWSSYIMYQREGMATKAQEEKEGKGGKVEMADAEGEIEYS</sequence>
<accession>A0A4Z1I3W3</accession>
<proteinExistence type="predicted"/>
<feature type="region of interest" description="Disordered" evidence="1">
    <location>
        <begin position="77"/>
        <end position="101"/>
    </location>
</feature>